<name>A0A7I8KGM3_SPIIN</name>
<protein>
    <submittedName>
        <fullName evidence="1">Uncharacterized protein</fullName>
    </submittedName>
</protein>
<sequence length="16" mass="1879">MENCCVICFFLPTDFP</sequence>
<gene>
    <name evidence="1" type="ORF">SI8410_05007602</name>
</gene>
<dbReference type="Proteomes" id="UP000663760">
    <property type="component" value="Chromosome 5"/>
</dbReference>
<dbReference type="AlphaFoldDB" id="A0A7I8KGM3"/>
<evidence type="ECO:0000313" key="1">
    <source>
        <dbReference type="EMBL" id="CAA7396939.1"/>
    </source>
</evidence>
<keyword evidence="2" id="KW-1185">Reference proteome</keyword>
<reference evidence="1" key="1">
    <citation type="submission" date="2020-02" db="EMBL/GenBank/DDBJ databases">
        <authorList>
            <person name="Scholz U."/>
            <person name="Mascher M."/>
            <person name="Fiebig A."/>
        </authorList>
    </citation>
    <scope>NUCLEOTIDE SEQUENCE</scope>
</reference>
<evidence type="ECO:0000313" key="2">
    <source>
        <dbReference type="Proteomes" id="UP000663760"/>
    </source>
</evidence>
<accession>A0A7I8KGM3</accession>
<proteinExistence type="predicted"/>
<organism evidence="1 2">
    <name type="scientific">Spirodela intermedia</name>
    <name type="common">Intermediate duckweed</name>
    <dbReference type="NCBI Taxonomy" id="51605"/>
    <lineage>
        <taxon>Eukaryota</taxon>
        <taxon>Viridiplantae</taxon>
        <taxon>Streptophyta</taxon>
        <taxon>Embryophyta</taxon>
        <taxon>Tracheophyta</taxon>
        <taxon>Spermatophyta</taxon>
        <taxon>Magnoliopsida</taxon>
        <taxon>Liliopsida</taxon>
        <taxon>Araceae</taxon>
        <taxon>Lemnoideae</taxon>
        <taxon>Spirodela</taxon>
    </lineage>
</organism>
<dbReference type="EMBL" id="LR746268">
    <property type="protein sequence ID" value="CAA7396939.1"/>
    <property type="molecule type" value="Genomic_DNA"/>
</dbReference>